<evidence type="ECO:0008006" key="3">
    <source>
        <dbReference type="Google" id="ProtNLM"/>
    </source>
</evidence>
<dbReference type="Proteomes" id="UP001266305">
    <property type="component" value="Unassembled WGS sequence"/>
</dbReference>
<keyword evidence="2" id="KW-1185">Reference proteome</keyword>
<dbReference type="EMBL" id="JASSZA010000019">
    <property type="protein sequence ID" value="KAK2086875.1"/>
    <property type="molecule type" value="Genomic_DNA"/>
</dbReference>
<protein>
    <recommendedName>
        <fullName evidence="3">Secreted protein</fullName>
    </recommendedName>
</protein>
<accession>A0ABQ9TQT7</accession>
<sequence>MELGGAACNSCPALQCAFLLFCMAPRPWNGALMLYHRVVRPLFLKHHGAVDRIVNNLSGRALDTAAGITRNGGCLQVPCRLWLCRGSRPVCPHLASLPDFDGLCLASRRPLSLSASLSHAFGSQSYRPWPAAGQASPQRLWQGPPLPWMLTVRNPFGEVGAV</sequence>
<gene>
    <name evidence="1" type="ORF">P7K49_032782</name>
</gene>
<name>A0ABQ9TQT7_SAGOE</name>
<proteinExistence type="predicted"/>
<organism evidence="1 2">
    <name type="scientific">Saguinus oedipus</name>
    <name type="common">Cotton-top tamarin</name>
    <name type="synonym">Oedipomidas oedipus</name>
    <dbReference type="NCBI Taxonomy" id="9490"/>
    <lineage>
        <taxon>Eukaryota</taxon>
        <taxon>Metazoa</taxon>
        <taxon>Chordata</taxon>
        <taxon>Craniata</taxon>
        <taxon>Vertebrata</taxon>
        <taxon>Euteleostomi</taxon>
        <taxon>Mammalia</taxon>
        <taxon>Eutheria</taxon>
        <taxon>Euarchontoglires</taxon>
        <taxon>Primates</taxon>
        <taxon>Haplorrhini</taxon>
        <taxon>Platyrrhini</taxon>
        <taxon>Cebidae</taxon>
        <taxon>Callitrichinae</taxon>
        <taxon>Saguinus</taxon>
    </lineage>
</organism>
<evidence type="ECO:0000313" key="2">
    <source>
        <dbReference type="Proteomes" id="UP001266305"/>
    </source>
</evidence>
<evidence type="ECO:0000313" key="1">
    <source>
        <dbReference type="EMBL" id="KAK2086875.1"/>
    </source>
</evidence>
<reference evidence="1 2" key="1">
    <citation type="submission" date="2023-05" db="EMBL/GenBank/DDBJ databases">
        <title>B98-5 Cell Line De Novo Hybrid Assembly: An Optical Mapping Approach.</title>
        <authorList>
            <person name="Kananen K."/>
            <person name="Auerbach J.A."/>
            <person name="Kautto E."/>
            <person name="Blachly J.S."/>
        </authorList>
    </citation>
    <scope>NUCLEOTIDE SEQUENCE [LARGE SCALE GENOMIC DNA]</scope>
    <source>
        <strain evidence="1">B95-8</strain>
        <tissue evidence="1">Cell line</tissue>
    </source>
</reference>
<comment type="caution">
    <text evidence="1">The sequence shown here is derived from an EMBL/GenBank/DDBJ whole genome shotgun (WGS) entry which is preliminary data.</text>
</comment>